<dbReference type="InterPro" id="IPR024079">
    <property type="entry name" value="MetalloPept_cat_dom_sf"/>
</dbReference>
<name>A0A0A8E5E5_9GAMM</name>
<accession>A0A0A8E5E5</accession>
<dbReference type="OrthoDB" id="5606262at2"/>
<evidence type="ECO:0000313" key="1">
    <source>
        <dbReference type="EMBL" id="AJC49445.1"/>
    </source>
</evidence>
<dbReference type="AlphaFoldDB" id="A0A0A8E5E5"/>
<keyword evidence="2" id="KW-1185">Reference proteome</keyword>
<dbReference type="RefSeq" id="WP_039125524.1">
    <property type="nucleotide sequence ID" value="NZ_CP010427.1"/>
</dbReference>
<evidence type="ECO:0000313" key="2">
    <source>
        <dbReference type="Proteomes" id="UP000031104"/>
    </source>
</evidence>
<protein>
    <submittedName>
        <fullName evidence="1">Uncharacterized protein</fullName>
    </submittedName>
</protein>
<dbReference type="KEGG" id="fgu:SD28_07355"/>
<dbReference type="HOGENOM" id="CLU_577157_0_0_6"/>
<dbReference type="Gene3D" id="3.40.390.10">
    <property type="entry name" value="Collagenase (Catalytic Domain)"/>
    <property type="match status" value="1"/>
</dbReference>
<dbReference type="GO" id="GO:0008237">
    <property type="term" value="F:metallopeptidase activity"/>
    <property type="evidence" value="ECO:0007669"/>
    <property type="project" value="InterPro"/>
</dbReference>
<organism evidence="1 2">
    <name type="scientific">Allofrancisella guangzhouensis</name>
    <dbReference type="NCBI Taxonomy" id="594679"/>
    <lineage>
        <taxon>Bacteria</taxon>
        <taxon>Pseudomonadati</taxon>
        <taxon>Pseudomonadota</taxon>
        <taxon>Gammaproteobacteria</taxon>
        <taxon>Thiotrichales</taxon>
        <taxon>Francisellaceae</taxon>
        <taxon>Allofrancisella</taxon>
    </lineage>
</organism>
<dbReference type="Proteomes" id="UP000031104">
    <property type="component" value="Chromosome"/>
</dbReference>
<gene>
    <name evidence="1" type="ORF">SD28_07355</name>
</gene>
<reference evidence="1 2" key="1">
    <citation type="submission" date="2014-12" db="EMBL/GenBank/DDBJ databases">
        <title>Complete genome sequence of Francisella guanzhouensis strain 08HL01032 isolated from air-conditioning system in China.</title>
        <authorList>
            <person name="Svensson D."/>
            <person name="Ohrman C."/>
            <person name="Backman S."/>
            <person name="Karlsson E."/>
            <person name="Nilsson E."/>
            <person name="Bystrom M."/>
            <person name="Larkeryd A."/>
            <person name="Stenberg P."/>
            <person name="Scholtz H.C."/>
            <person name="Forsman M."/>
            <person name="Sjodin A."/>
        </authorList>
    </citation>
    <scope>NUCLEOTIDE SEQUENCE [LARGE SCALE GENOMIC DNA]</scope>
    <source>
        <strain evidence="1 2">08HL01032</strain>
    </source>
</reference>
<dbReference type="SUPFAM" id="SSF55486">
    <property type="entry name" value="Metalloproteases ('zincins'), catalytic domain"/>
    <property type="match status" value="1"/>
</dbReference>
<sequence>MAILIKKEYAEGNFTTKKYHLRKESNILYVTLYVNWKFERGWSILSPIKSEEKFKNNWKNTIESNWSRRFTINIDGENLTPIFRVIEADPGIQKDCWNILVKNMASGRSYVNGYNGNVVLYSGALDSSYSTKNIAMNIGYKLAFGRWSNTSTITHYSKTKLQSILQISSEDDLIRELTNYANKGCYEFYPITVYNNSDLYQRIKQENVYPNVAYKEALNILPKIIIGDRSNINVKHKDSYQDFPIAAHEFGHMIGLPDEYLSDFNMHYNIKSICNKLGIEIPDFESYNKNLMSMGDRFLPFYYSPILFSLHKMYQSIKKISLIPLDEKLKITTIDNNYQVVNIKGSTLFINYQKFNIIIDPNDIVIVNSRNNVGSFFTYNANECKLNFYVKNNQVKQIVGHIDQLTCHASNSRISLMIGNEFYDLDLLSSATHFSLMNHGYTINEFNVKTTALLSKWKEIKDNYKHLNNRYLK</sequence>
<proteinExistence type="predicted"/>
<dbReference type="EMBL" id="CP010427">
    <property type="protein sequence ID" value="AJC49445.1"/>
    <property type="molecule type" value="Genomic_DNA"/>
</dbReference>